<evidence type="ECO:0000313" key="11">
    <source>
        <dbReference type="Proteomes" id="UP000823863"/>
    </source>
</evidence>
<dbReference type="GO" id="GO:0071555">
    <property type="term" value="P:cell wall organization"/>
    <property type="evidence" value="ECO:0007669"/>
    <property type="project" value="UniProtKB-UniRule"/>
</dbReference>
<evidence type="ECO:0000256" key="3">
    <source>
        <dbReference type="ARBA" id="ARBA00022960"/>
    </source>
</evidence>
<evidence type="ECO:0000256" key="8">
    <source>
        <dbReference type="SAM" id="SignalP"/>
    </source>
</evidence>
<dbReference type="Pfam" id="PF03734">
    <property type="entry name" value="YkuD"/>
    <property type="match status" value="1"/>
</dbReference>
<dbReference type="InterPro" id="IPR005490">
    <property type="entry name" value="LD_TPept_cat_dom"/>
</dbReference>
<dbReference type="CDD" id="cd16913">
    <property type="entry name" value="YkuD_like"/>
    <property type="match status" value="1"/>
</dbReference>
<evidence type="ECO:0000256" key="6">
    <source>
        <dbReference type="PROSITE-ProRule" id="PRU01373"/>
    </source>
</evidence>
<dbReference type="InterPro" id="IPR038063">
    <property type="entry name" value="Transpep_catalytic_dom"/>
</dbReference>
<dbReference type="PANTHER" id="PTHR38589">
    <property type="entry name" value="BLR0621 PROTEIN"/>
    <property type="match status" value="1"/>
</dbReference>
<dbReference type="EMBL" id="DWWB01000072">
    <property type="protein sequence ID" value="HJC67467.1"/>
    <property type="molecule type" value="Genomic_DNA"/>
</dbReference>
<accession>A0A9D2TGB5</accession>
<keyword evidence="5 6" id="KW-0961">Cell wall biogenesis/degradation</keyword>
<evidence type="ECO:0000256" key="7">
    <source>
        <dbReference type="SAM" id="MobiDB-lite"/>
    </source>
</evidence>
<evidence type="ECO:0000313" key="10">
    <source>
        <dbReference type="EMBL" id="HJC67467.1"/>
    </source>
</evidence>
<evidence type="ECO:0000256" key="5">
    <source>
        <dbReference type="ARBA" id="ARBA00023316"/>
    </source>
</evidence>
<dbReference type="SUPFAM" id="SSF141523">
    <property type="entry name" value="L,D-transpeptidase catalytic domain-like"/>
    <property type="match status" value="1"/>
</dbReference>
<name>A0A9D2TGB5_9FIRM</name>
<evidence type="ECO:0000259" key="9">
    <source>
        <dbReference type="PROSITE" id="PS52029"/>
    </source>
</evidence>
<reference evidence="10" key="2">
    <citation type="submission" date="2021-04" db="EMBL/GenBank/DDBJ databases">
        <authorList>
            <person name="Gilroy R."/>
        </authorList>
    </citation>
    <scope>NUCLEOTIDE SEQUENCE</scope>
    <source>
        <strain evidence="10">CHK198-12963</strain>
    </source>
</reference>
<dbReference type="GO" id="GO:0008360">
    <property type="term" value="P:regulation of cell shape"/>
    <property type="evidence" value="ECO:0007669"/>
    <property type="project" value="UniProtKB-UniRule"/>
</dbReference>
<gene>
    <name evidence="10" type="ORF">H9931_12285</name>
</gene>
<evidence type="ECO:0000256" key="1">
    <source>
        <dbReference type="ARBA" id="ARBA00004752"/>
    </source>
</evidence>
<keyword evidence="3 6" id="KW-0133">Cell shape</keyword>
<dbReference type="GO" id="GO:0016740">
    <property type="term" value="F:transferase activity"/>
    <property type="evidence" value="ECO:0007669"/>
    <property type="project" value="UniProtKB-KW"/>
</dbReference>
<evidence type="ECO:0000256" key="2">
    <source>
        <dbReference type="ARBA" id="ARBA00022679"/>
    </source>
</evidence>
<dbReference type="PROSITE" id="PS52029">
    <property type="entry name" value="LD_TPASE"/>
    <property type="match status" value="1"/>
</dbReference>
<dbReference type="AlphaFoldDB" id="A0A9D2TGB5"/>
<feature type="chain" id="PRO_5039446659" evidence="8">
    <location>
        <begin position="28"/>
        <end position="257"/>
    </location>
</feature>
<dbReference type="GO" id="GO:0009252">
    <property type="term" value="P:peptidoglycan biosynthetic process"/>
    <property type="evidence" value="ECO:0007669"/>
    <property type="project" value="UniProtKB-KW"/>
</dbReference>
<dbReference type="PANTHER" id="PTHR38589:SF1">
    <property type="entry name" value="BLR0621 PROTEIN"/>
    <property type="match status" value="1"/>
</dbReference>
<comment type="caution">
    <text evidence="10">The sequence shown here is derived from an EMBL/GenBank/DDBJ whole genome shotgun (WGS) entry which is preliminary data.</text>
</comment>
<feature type="active site" description="Nucleophile" evidence="6">
    <location>
        <position position="226"/>
    </location>
</feature>
<dbReference type="Proteomes" id="UP000823863">
    <property type="component" value="Unassembled WGS sequence"/>
</dbReference>
<sequence length="257" mass="27939">MKMKRRYRAAVLLGLLAAVSTTTCSFGAGQVKQEDTMTGPGVSMTEEEMPGVPVKDGQIIPENLEAAREADQMIVVVGTGGCNADVFYYQKNEQENWGLAWQEAGIVGRNGITADKAEGDGKTPSGTYSFTLAFGLLENPGAILPYHLIREGDRWVDDPASAYYNQLVNTAQTPADWNSAENLPACSPYYNYALALNYNEECVPGKGSAIFLHCYTASPDNGSAGCIRLPQERMEQILRTVTENTRIVIAPNLESLK</sequence>
<protein>
    <submittedName>
        <fullName evidence="10">L,D-transpeptidase family protein</fullName>
    </submittedName>
</protein>
<keyword evidence="2" id="KW-0808">Transferase</keyword>
<evidence type="ECO:0000256" key="4">
    <source>
        <dbReference type="ARBA" id="ARBA00022984"/>
    </source>
</evidence>
<comment type="pathway">
    <text evidence="1 6">Cell wall biogenesis; peptidoglycan biosynthesis.</text>
</comment>
<feature type="region of interest" description="Disordered" evidence="7">
    <location>
        <begin position="32"/>
        <end position="53"/>
    </location>
</feature>
<organism evidence="10 11">
    <name type="scientific">Candidatus Enterocloster excrementigallinarum</name>
    <dbReference type="NCBI Taxonomy" id="2838558"/>
    <lineage>
        <taxon>Bacteria</taxon>
        <taxon>Bacillati</taxon>
        <taxon>Bacillota</taxon>
        <taxon>Clostridia</taxon>
        <taxon>Lachnospirales</taxon>
        <taxon>Lachnospiraceae</taxon>
        <taxon>Enterocloster</taxon>
    </lineage>
</organism>
<dbReference type="Gene3D" id="2.40.440.10">
    <property type="entry name" value="L,D-transpeptidase catalytic domain-like"/>
    <property type="match status" value="1"/>
</dbReference>
<feature type="active site" description="Proton donor/acceptor" evidence="6">
    <location>
        <position position="213"/>
    </location>
</feature>
<feature type="domain" description="L,D-TPase catalytic" evidence="9">
    <location>
        <begin position="87"/>
        <end position="250"/>
    </location>
</feature>
<proteinExistence type="predicted"/>
<feature type="signal peptide" evidence="8">
    <location>
        <begin position="1"/>
        <end position="27"/>
    </location>
</feature>
<keyword evidence="8" id="KW-0732">Signal</keyword>
<reference evidence="10" key="1">
    <citation type="journal article" date="2021" name="PeerJ">
        <title>Extensive microbial diversity within the chicken gut microbiome revealed by metagenomics and culture.</title>
        <authorList>
            <person name="Gilroy R."/>
            <person name="Ravi A."/>
            <person name="Getino M."/>
            <person name="Pursley I."/>
            <person name="Horton D.L."/>
            <person name="Alikhan N.F."/>
            <person name="Baker D."/>
            <person name="Gharbi K."/>
            <person name="Hall N."/>
            <person name="Watson M."/>
            <person name="Adriaenssens E.M."/>
            <person name="Foster-Nyarko E."/>
            <person name="Jarju S."/>
            <person name="Secka A."/>
            <person name="Antonio M."/>
            <person name="Oren A."/>
            <person name="Chaudhuri R.R."/>
            <person name="La Ragione R."/>
            <person name="Hildebrand F."/>
            <person name="Pallen M.J."/>
        </authorList>
    </citation>
    <scope>NUCLEOTIDE SEQUENCE</scope>
    <source>
        <strain evidence="10">CHK198-12963</strain>
    </source>
</reference>
<keyword evidence="4 6" id="KW-0573">Peptidoglycan synthesis</keyword>